<gene>
    <name evidence="1" type="ORF">CFBP3846_P500030</name>
</gene>
<dbReference type="EMBL" id="LT963407">
    <property type="protein sequence ID" value="SOS30973.1"/>
    <property type="molecule type" value="Genomic_DNA"/>
</dbReference>
<keyword evidence="2" id="KW-1185">Reference proteome</keyword>
<geneLocation type="plasmid" evidence="2">
    <name>pp5</name>
</geneLocation>
<sequence>MMGAGSTTNITHGLHLSLKIERFFNFSCYAQQVLKHLSHLDVINLQQRGTRM</sequence>
<evidence type="ECO:0000313" key="2">
    <source>
        <dbReference type="Proteomes" id="UP000239665"/>
    </source>
</evidence>
<keyword evidence="1" id="KW-0614">Plasmid</keyword>
<evidence type="ECO:0000313" key="1">
    <source>
        <dbReference type="EMBL" id="SOS30973.1"/>
    </source>
</evidence>
<organism evidence="1 2">
    <name type="scientific">Pseudomonas syringae pv. avii</name>
    <dbReference type="NCBI Taxonomy" id="663959"/>
    <lineage>
        <taxon>Bacteria</taxon>
        <taxon>Pseudomonadati</taxon>
        <taxon>Pseudomonadota</taxon>
        <taxon>Gammaproteobacteria</taxon>
        <taxon>Pseudomonadales</taxon>
        <taxon>Pseudomonadaceae</taxon>
        <taxon>Pseudomonas</taxon>
        <taxon>Pseudomonas syringae</taxon>
    </lineage>
</organism>
<name>A0ABY1UHP6_PSESX</name>
<accession>A0ABY1UHP6</accession>
<protein>
    <submittedName>
        <fullName evidence="1">Uncharacterized protein</fullName>
    </submittedName>
</protein>
<proteinExistence type="predicted"/>
<reference evidence="1 2" key="1">
    <citation type="submission" date="2017-11" db="EMBL/GenBank/DDBJ databases">
        <authorList>
            <person name="Blom J."/>
        </authorList>
    </citation>
    <scope>NUCLEOTIDE SEQUENCE [LARGE SCALE GENOMIC DNA]</scope>
    <source>
        <strain evidence="1 2">CFBP3846</strain>
        <plasmid evidence="2">pp5</plasmid>
    </source>
</reference>
<dbReference type="Proteomes" id="UP000239665">
    <property type="component" value="Plasmid PP5"/>
</dbReference>